<proteinExistence type="predicted"/>
<name>A0ABR1EGZ7_NECAM</name>
<protein>
    <submittedName>
        <fullName evidence="1">Uncharacterized protein</fullName>
    </submittedName>
</protein>
<reference evidence="1 2" key="1">
    <citation type="submission" date="2023-08" db="EMBL/GenBank/DDBJ databases">
        <title>A Necator americanus chromosomal reference genome.</title>
        <authorList>
            <person name="Ilik V."/>
            <person name="Petrzelkova K.J."/>
            <person name="Pardy F."/>
            <person name="Fuh T."/>
            <person name="Niatou-Singa F.S."/>
            <person name="Gouil Q."/>
            <person name="Baker L."/>
            <person name="Ritchie M.E."/>
            <person name="Jex A.R."/>
            <person name="Gazzola D."/>
            <person name="Li H."/>
            <person name="Toshio Fujiwara R."/>
            <person name="Zhan B."/>
            <person name="Aroian R.V."/>
            <person name="Pafco B."/>
            <person name="Schwarz E.M."/>
        </authorList>
    </citation>
    <scope>NUCLEOTIDE SEQUENCE [LARGE SCALE GENOMIC DNA]</scope>
    <source>
        <strain evidence="1 2">Aroian</strain>
        <tissue evidence="1">Whole animal</tissue>
    </source>
</reference>
<dbReference type="EMBL" id="JAVFWL010000006">
    <property type="protein sequence ID" value="KAK6761967.1"/>
    <property type="molecule type" value="Genomic_DNA"/>
</dbReference>
<organism evidence="1 2">
    <name type="scientific">Necator americanus</name>
    <name type="common">Human hookworm</name>
    <dbReference type="NCBI Taxonomy" id="51031"/>
    <lineage>
        <taxon>Eukaryota</taxon>
        <taxon>Metazoa</taxon>
        <taxon>Ecdysozoa</taxon>
        <taxon>Nematoda</taxon>
        <taxon>Chromadorea</taxon>
        <taxon>Rhabditida</taxon>
        <taxon>Rhabditina</taxon>
        <taxon>Rhabditomorpha</taxon>
        <taxon>Strongyloidea</taxon>
        <taxon>Ancylostomatidae</taxon>
        <taxon>Bunostominae</taxon>
        <taxon>Necator</taxon>
    </lineage>
</organism>
<keyword evidence="2" id="KW-1185">Reference proteome</keyword>
<comment type="caution">
    <text evidence="1">The sequence shown here is derived from an EMBL/GenBank/DDBJ whole genome shotgun (WGS) entry which is preliminary data.</text>
</comment>
<accession>A0ABR1EGZ7</accession>
<gene>
    <name evidence="1" type="primary">Necator_chrX.g23057</name>
    <name evidence="1" type="ORF">RB195_022894</name>
</gene>
<dbReference type="Proteomes" id="UP001303046">
    <property type="component" value="Unassembled WGS sequence"/>
</dbReference>
<evidence type="ECO:0000313" key="1">
    <source>
        <dbReference type="EMBL" id="KAK6761967.1"/>
    </source>
</evidence>
<sequence length="175" mass="20016">MCNLPNEELWEVKFRPVSCYSKFEVRSLISRELEPAELLHSKKTTADPDHIHPAGFSKPTVAYVPPHLRKAQITGSVGIAKSMQVTPAKMTDTDKKILMIKKKLKDIATLKSEDVKKMFYGINDERKVQLRDVLTAKPWKPGYCNSLDINEISTEVPTEKKMLNHMIGKWRHLTT</sequence>
<evidence type="ECO:0000313" key="2">
    <source>
        <dbReference type="Proteomes" id="UP001303046"/>
    </source>
</evidence>